<accession>A0ABS3QN73</accession>
<dbReference type="NCBIfam" id="TIGR04183">
    <property type="entry name" value="Por_Secre_tail"/>
    <property type="match status" value="1"/>
</dbReference>
<keyword evidence="4" id="KW-1185">Reference proteome</keyword>
<dbReference type="Proteomes" id="UP000664369">
    <property type="component" value="Unassembled WGS sequence"/>
</dbReference>
<comment type="caution">
    <text evidence="3">The sequence shown here is derived from an EMBL/GenBank/DDBJ whole genome shotgun (WGS) entry which is preliminary data.</text>
</comment>
<dbReference type="RefSeq" id="WP_208178474.1">
    <property type="nucleotide sequence ID" value="NZ_JAGETZ010000020.1"/>
</dbReference>
<gene>
    <name evidence="3" type="ORF">J4E00_26990</name>
</gene>
<sequence>MKHHSTSLRLASLAAGLLLLSTAPAVAQTAYGLISTSATASSLVTFDVTAPNTFTSTVPIIGLAAGQVLVGMDSRPNTGQLYVAGYSVTAMQVQLYVLNVTTGVLTQTGGTVPVNLGSNLGRIGFDFNPTVDRIRLTGSNNTNYRLNPVTGALAATDGNLAYATTDANAGQSPGVGTVAYTNSYIGATATTLYDIDEANSRLTLQNPPNNGTLNTVGSLGIPTSGTTFNADLDIRYNPSTGTNQAYLSVSTSGTVAFTNQLYTVNLTTGATTLVGGLGSAGSGGSQTAFTDIALQITRTVPPTVTGNLAYALAGTNLLSFDTALPGTIRTSVGLTGMAATQTLVGLDIRPATNTLYALGYDAALAAPGTNAQVYAVNAVTGVATAVGTAVRLELGTGKVGFDFNPMVDRIRVVASNRANYRLNPLDGTIAGTDTQLAYATTDANAAATPNIGAVAYTNSVAGATAAATTLYNYDLSLNILTTQNPPNNGTLNTVGTTGITANATASSLDLDIYSSVAGTNTAYLVANPGTTANTNFYTVNLTTGATTLVGAIGNGLAARDIAVAGPAGVVTAVRERTDLASGVSLYPNPAHGSTALTFTLPRAGRAELSVFDNTGRRVATQTAELLPAGPQALNWNTGTVKPGLYFVRLMVDGQATATRQLAVE</sequence>
<evidence type="ECO:0000313" key="4">
    <source>
        <dbReference type="Proteomes" id="UP000664369"/>
    </source>
</evidence>
<evidence type="ECO:0000256" key="1">
    <source>
        <dbReference type="SAM" id="SignalP"/>
    </source>
</evidence>
<protein>
    <submittedName>
        <fullName evidence="3">DUF4394 domain-containing protein</fullName>
    </submittedName>
</protein>
<dbReference type="Pfam" id="PF14339">
    <property type="entry name" value="DUF4394"/>
    <property type="match status" value="2"/>
</dbReference>
<feature type="domain" description="DUF4394" evidence="2">
    <location>
        <begin position="316"/>
        <end position="562"/>
    </location>
</feature>
<organism evidence="3 4">
    <name type="scientific">Hymenobacter negativus</name>
    <dbReference type="NCBI Taxonomy" id="2795026"/>
    <lineage>
        <taxon>Bacteria</taxon>
        <taxon>Pseudomonadati</taxon>
        <taxon>Bacteroidota</taxon>
        <taxon>Cytophagia</taxon>
        <taxon>Cytophagales</taxon>
        <taxon>Hymenobacteraceae</taxon>
        <taxon>Hymenobacter</taxon>
    </lineage>
</organism>
<evidence type="ECO:0000259" key="2">
    <source>
        <dbReference type="Pfam" id="PF14339"/>
    </source>
</evidence>
<dbReference type="Gene3D" id="2.60.40.4070">
    <property type="match status" value="1"/>
</dbReference>
<reference evidence="3 4" key="1">
    <citation type="submission" date="2021-03" db="EMBL/GenBank/DDBJ databases">
        <authorList>
            <person name="Kim M.K."/>
        </authorList>
    </citation>
    <scope>NUCLEOTIDE SEQUENCE [LARGE SCALE GENOMIC DNA]</scope>
    <source>
        <strain evidence="3 4">BT442</strain>
    </source>
</reference>
<keyword evidence="1" id="KW-0732">Signal</keyword>
<feature type="signal peptide" evidence="1">
    <location>
        <begin position="1"/>
        <end position="27"/>
    </location>
</feature>
<dbReference type="InterPro" id="IPR025507">
    <property type="entry name" value="DUF4394"/>
</dbReference>
<proteinExistence type="predicted"/>
<feature type="chain" id="PRO_5046150440" evidence="1">
    <location>
        <begin position="28"/>
        <end position="664"/>
    </location>
</feature>
<evidence type="ECO:0000313" key="3">
    <source>
        <dbReference type="EMBL" id="MBO2012736.1"/>
    </source>
</evidence>
<dbReference type="InterPro" id="IPR026444">
    <property type="entry name" value="Secre_tail"/>
</dbReference>
<dbReference type="EMBL" id="JAGETZ010000020">
    <property type="protein sequence ID" value="MBO2012736.1"/>
    <property type="molecule type" value="Genomic_DNA"/>
</dbReference>
<feature type="domain" description="DUF4394" evidence="2">
    <location>
        <begin position="43"/>
        <end position="279"/>
    </location>
</feature>
<name>A0ABS3QN73_9BACT</name>